<proteinExistence type="predicted"/>
<dbReference type="AlphaFoldDB" id="A0AAV7AU28"/>
<evidence type="ECO:0000313" key="2">
    <source>
        <dbReference type="EMBL" id="KAG8564652.1"/>
    </source>
</evidence>
<accession>A0AAV7AU28</accession>
<protein>
    <submittedName>
        <fullName evidence="2">Uncharacterized protein</fullName>
    </submittedName>
</protein>
<evidence type="ECO:0000313" key="3">
    <source>
        <dbReference type="Proteomes" id="UP000824782"/>
    </source>
</evidence>
<dbReference type="EMBL" id="WNYA01000007">
    <property type="protein sequence ID" value="KAG8564652.1"/>
    <property type="molecule type" value="Genomic_DNA"/>
</dbReference>
<feature type="region of interest" description="Disordered" evidence="1">
    <location>
        <begin position="29"/>
        <end position="59"/>
    </location>
</feature>
<sequence>MHYREGRGLRVASPPYQACVSGCSAPHTVKPTGRADSARPPLTAPPHLPAVTPPPPRRPIRTFKSFSYRGHMPHGRPKPIFQFFNLWVAK</sequence>
<gene>
    <name evidence="2" type="ORF">GDO81_016540</name>
</gene>
<dbReference type="Proteomes" id="UP000824782">
    <property type="component" value="Unassembled WGS sequence"/>
</dbReference>
<name>A0AAV7AU28_ENGPU</name>
<organism evidence="2 3">
    <name type="scientific">Engystomops pustulosus</name>
    <name type="common">Tungara frog</name>
    <name type="synonym">Physalaemus pustulosus</name>
    <dbReference type="NCBI Taxonomy" id="76066"/>
    <lineage>
        <taxon>Eukaryota</taxon>
        <taxon>Metazoa</taxon>
        <taxon>Chordata</taxon>
        <taxon>Craniata</taxon>
        <taxon>Vertebrata</taxon>
        <taxon>Euteleostomi</taxon>
        <taxon>Amphibia</taxon>
        <taxon>Batrachia</taxon>
        <taxon>Anura</taxon>
        <taxon>Neobatrachia</taxon>
        <taxon>Hyloidea</taxon>
        <taxon>Leptodactylidae</taxon>
        <taxon>Leiuperinae</taxon>
        <taxon>Engystomops</taxon>
    </lineage>
</organism>
<comment type="caution">
    <text evidence="2">The sequence shown here is derived from an EMBL/GenBank/DDBJ whole genome shotgun (WGS) entry which is preliminary data.</text>
</comment>
<keyword evidence="3" id="KW-1185">Reference proteome</keyword>
<reference evidence="2" key="1">
    <citation type="thesis" date="2020" institute="ProQuest LLC" country="789 East Eisenhower Parkway, Ann Arbor, MI, USA">
        <title>Comparative Genomics and Chromosome Evolution.</title>
        <authorList>
            <person name="Mudd A.B."/>
        </authorList>
    </citation>
    <scope>NUCLEOTIDE SEQUENCE</scope>
    <source>
        <strain evidence="2">237g6f4</strain>
        <tissue evidence="2">Blood</tissue>
    </source>
</reference>
<evidence type="ECO:0000256" key="1">
    <source>
        <dbReference type="SAM" id="MobiDB-lite"/>
    </source>
</evidence>
<feature type="compositionally biased region" description="Pro residues" evidence="1">
    <location>
        <begin position="42"/>
        <end position="57"/>
    </location>
</feature>